<evidence type="ECO:0000313" key="3">
    <source>
        <dbReference type="EMBL" id="GEU76335.1"/>
    </source>
</evidence>
<evidence type="ECO:0000256" key="1">
    <source>
        <dbReference type="SAM" id="MobiDB-lite"/>
    </source>
</evidence>
<accession>A0A6L2MVC2</accession>
<proteinExistence type="predicted"/>
<sequence>MSTNNVTPDVVVTKDLSQILDSRGGSHVTNVPNFDVEDFSSWKDSKSDVEENARSKNEFLADLNAEFQNRALLDNLKRFYKRDKVCNLKKVIEKWTSSKVTLDQLLTEQVPKNIVRALGGKGKRKKTISFKEVVFTKDDESPLEIVLEITSDSESECENQEPLPPIPKLLRAKPIGTSTDIILLVDLTQTSAEHPEQIIVKKTLVKLKAQSSQGSTSRKTPKIPKPFIHCKYCGFNYHHFDECKYYAGCDICGSIAHETVDCVKKSSNNRKPRIANQQSTEPTEKDYLGKFDENADYGYFLGYSLVAKAFRGDEINFNEDRSFLDDEFLVPRSKVSQSSSKNDYFPYVLTYVSLSINNITIPDPVIPIDTPTLQDNNSIDESPEFSLANDHPIHNKRDNFEPADVHCDSFVSQDITINEPISEVKPSPIIISLLAEVFNHPPVPQDKWSREKHIKLVNILKIRPNKLIQALKDDGLIISMHKDLNQFKSNKVWTLVHVPYGKTIIGTNWVFENKMDKNGVVIKNKAMLVDQGFRQEEWINYNEIFVPIARLEAIRIATTCVLWHIRWM</sequence>
<comment type="caution">
    <text evidence="3">The sequence shown here is derived from an EMBL/GenBank/DDBJ whole genome shotgun (WGS) entry which is preliminary data.</text>
</comment>
<protein>
    <submittedName>
        <fullName evidence="3">Retrovirus-related Pol polyprotein from transposon TNT 1-94</fullName>
    </submittedName>
</protein>
<gene>
    <name evidence="3" type="ORF">Tci_048313</name>
</gene>
<feature type="domain" description="Reverse transcriptase Ty1/copia-type" evidence="2">
    <location>
        <begin position="490"/>
        <end position="558"/>
    </location>
</feature>
<reference evidence="3" key="1">
    <citation type="journal article" date="2019" name="Sci. Rep.">
        <title>Draft genome of Tanacetum cinerariifolium, the natural source of mosquito coil.</title>
        <authorList>
            <person name="Yamashiro T."/>
            <person name="Shiraishi A."/>
            <person name="Satake H."/>
            <person name="Nakayama K."/>
        </authorList>
    </citation>
    <scope>NUCLEOTIDE SEQUENCE</scope>
</reference>
<evidence type="ECO:0000259" key="2">
    <source>
        <dbReference type="Pfam" id="PF07727"/>
    </source>
</evidence>
<name>A0A6L2MVC2_TANCI</name>
<feature type="region of interest" description="Disordered" evidence="1">
    <location>
        <begin position="267"/>
        <end position="286"/>
    </location>
</feature>
<dbReference type="InterPro" id="IPR013103">
    <property type="entry name" value="RVT_2"/>
</dbReference>
<dbReference type="AlphaFoldDB" id="A0A6L2MVC2"/>
<organism evidence="3">
    <name type="scientific">Tanacetum cinerariifolium</name>
    <name type="common">Dalmatian daisy</name>
    <name type="synonym">Chrysanthemum cinerariifolium</name>
    <dbReference type="NCBI Taxonomy" id="118510"/>
    <lineage>
        <taxon>Eukaryota</taxon>
        <taxon>Viridiplantae</taxon>
        <taxon>Streptophyta</taxon>
        <taxon>Embryophyta</taxon>
        <taxon>Tracheophyta</taxon>
        <taxon>Spermatophyta</taxon>
        <taxon>Magnoliopsida</taxon>
        <taxon>eudicotyledons</taxon>
        <taxon>Gunneridae</taxon>
        <taxon>Pentapetalae</taxon>
        <taxon>asterids</taxon>
        <taxon>campanulids</taxon>
        <taxon>Asterales</taxon>
        <taxon>Asteraceae</taxon>
        <taxon>Asteroideae</taxon>
        <taxon>Anthemideae</taxon>
        <taxon>Anthemidinae</taxon>
        <taxon>Tanacetum</taxon>
    </lineage>
</organism>
<dbReference type="EMBL" id="BKCJ010007258">
    <property type="protein sequence ID" value="GEU76335.1"/>
    <property type="molecule type" value="Genomic_DNA"/>
</dbReference>
<dbReference type="Pfam" id="PF07727">
    <property type="entry name" value="RVT_2"/>
    <property type="match status" value="1"/>
</dbReference>